<evidence type="ECO:0000313" key="3">
    <source>
        <dbReference type="Proteomes" id="UP000294071"/>
    </source>
</evidence>
<sequence length="313" mass="34833">MARGHDVTTHVYDDNGGMVGRAWHQLRHQLPHKVGAGRHRGLGREATERAVAAVADVRPEAVVVVKGDTLGSDFWESIGGLPRVTWLYDEVRRTRWTIERLAGIGPIATYSTLDDVDFDAAALDTRHLPLAYDHRLVPSPTIRRTPDVSFIGARYPTREQVLTLLHDQGVPVRAYGRDWSSHPVDRLRTWRLNTPDIPAGRDLARATAYDVMAASAATLNLHGDQDGFTMRTFEAAGVGGVELLDRSDVEGLYEPGREVLTWTTPEELTDICRRALAEPEWADAIRAAARSRTLAQHTFDHRVAVLEDAWDTV</sequence>
<keyword evidence="3" id="KW-1185">Reference proteome</keyword>
<evidence type="ECO:0000259" key="1">
    <source>
        <dbReference type="Pfam" id="PF13524"/>
    </source>
</evidence>
<feature type="domain" description="Spore protein YkvP/CgeB glycosyl transferase-like" evidence="1">
    <location>
        <begin position="165"/>
        <end position="307"/>
    </location>
</feature>
<evidence type="ECO:0000313" key="2">
    <source>
        <dbReference type="EMBL" id="RYB95852.1"/>
    </source>
</evidence>
<organism evidence="2 3">
    <name type="scientific">Nocardioides oleivorans</name>
    <dbReference type="NCBI Taxonomy" id="273676"/>
    <lineage>
        <taxon>Bacteria</taxon>
        <taxon>Bacillati</taxon>
        <taxon>Actinomycetota</taxon>
        <taxon>Actinomycetes</taxon>
        <taxon>Propionibacteriales</taxon>
        <taxon>Nocardioidaceae</taxon>
        <taxon>Nocardioides</taxon>
    </lineage>
</organism>
<accession>A0A4V1RLI0</accession>
<comment type="caution">
    <text evidence="2">The sequence shown here is derived from an EMBL/GenBank/DDBJ whole genome shotgun (WGS) entry which is preliminary data.</text>
</comment>
<protein>
    <submittedName>
        <fullName evidence="2">Spore maturation protein</fullName>
    </submittedName>
</protein>
<reference evidence="2 3" key="1">
    <citation type="submission" date="2019-01" db="EMBL/GenBank/DDBJ databases">
        <title>Novel species of Nocardioides.</title>
        <authorList>
            <person name="Liu Q."/>
            <person name="Xin Y.-H."/>
        </authorList>
    </citation>
    <scope>NUCLEOTIDE SEQUENCE [LARGE SCALE GENOMIC DNA]</scope>
    <source>
        <strain evidence="2 3">CGMCC 4.6882</strain>
    </source>
</reference>
<dbReference type="InterPro" id="IPR055259">
    <property type="entry name" value="YkvP/CgeB_Glyco_trans-like"/>
</dbReference>
<gene>
    <name evidence="2" type="ORF">EUA93_09955</name>
</gene>
<dbReference type="EMBL" id="SDWT01000001">
    <property type="protein sequence ID" value="RYB95852.1"/>
    <property type="molecule type" value="Genomic_DNA"/>
</dbReference>
<proteinExistence type="predicted"/>
<dbReference type="OrthoDB" id="5165900at2"/>
<dbReference type="AlphaFoldDB" id="A0A4V1RLI0"/>
<name>A0A4V1RLI0_9ACTN</name>
<dbReference type="Proteomes" id="UP000294071">
    <property type="component" value="Unassembled WGS sequence"/>
</dbReference>
<dbReference type="Pfam" id="PF13524">
    <property type="entry name" value="Glyco_trans_1_2"/>
    <property type="match status" value="1"/>
</dbReference>